<dbReference type="GO" id="GO:0070007">
    <property type="term" value="F:glutamic-type endopeptidase activity"/>
    <property type="evidence" value="ECO:0007669"/>
    <property type="project" value="InterPro"/>
</dbReference>
<evidence type="ECO:0000313" key="3">
    <source>
        <dbReference type="Proteomes" id="UP000294927"/>
    </source>
</evidence>
<sequence length="252" mass="27135">MAAELETLAGLQVGAETSTNWCGYVITGEDDAFRSVSATWRVPRALAGPSDEYNTLASIWVGLNGSRISPVCLTQAGCNVNDYKEPDNPPAPEYGAWYAMEVNGRVGATDLGDDYAAPAGDRLSCAITYLGGLEFDIRLRNLTRGWTYDKVHHYPTGTSLPAMNSAEIIVEAPVMAGVQKIGKLTNFGTVEFEDVRVNGLPISRLNGQVTGVTMVDDTDEPPDGDNLLASPGTLGDSFAVTWHNHGRMRDYD</sequence>
<dbReference type="InterPro" id="IPR013320">
    <property type="entry name" value="ConA-like_dom_sf"/>
</dbReference>
<accession>A0A4R7V7G6</accession>
<gene>
    <name evidence="2" type="ORF">CLV71_113151</name>
</gene>
<dbReference type="OrthoDB" id="2630173at2"/>
<dbReference type="InterPro" id="IPR038656">
    <property type="entry name" value="Peptidase_G1_sf"/>
</dbReference>
<proteinExistence type="predicted"/>
<dbReference type="CDD" id="cd13426">
    <property type="entry name" value="Peptidase_G1"/>
    <property type="match status" value="1"/>
</dbReference>
<dbReference type="PANTHER" id="PTHR37536">
    <property type="entry name" value="PUTATIVE (AFU_ORTHOLOGUE AFUA_3G02970)-RELATED"/>
    <property type="match status" value="1"/>
</dbReference>
<evidence type="ECO:0000256" key="1">
    <source>
        <dbReference type="PIRSR" id="PIRSR600250-50"/>
    </source>
</evidence>
<keyword evidence="3" id="KW-1185">Reference proteome</keyword>
<name>A0A4R7V7G6_9PSEU</name>
<evidence type="ECO:0000313" key="2">
    <source>
        <dbReference type="EMBL" id="TDV44892.1"/>
    </source>
</evidence>
<dbReference type="EMBL" id="SOCP01000013">
    <property type="protein sequence ID" value="TDV44892.1"/>
    <property type="molecule type" value="Genomic_DNA"/>
</dbReference>
<reference evidence="2 3" key="1">
    <citation type="submission" date="2019-03" db="EMBL/GenBank/DDBJ databases">
        <title>Genomic Encyclopedia of Archaeal and Bacterial Type Strains, Phase II (KMG-II): from individual species to whole genera.</title>
        <authorList>
            <person name="Goeker M."/>
        </authorList>
    </citation>
    <scope>NUCLEOTIDE SEQUENCE [LARGE SCALE GENOMIC DNA]</scope>
    <source>
        <strain evidence="2 3">DSM 45499</strain>
    </source>
</reference>
<dbReference type="Proteomes" id="UP000294927">
    <property type="component" value="Unassembled WGS sequence"/>
</dbReference>
<comment type="caution">
    <text evidence="2">The sequence shown here is derived from an EMBL/GenBank/DDBJ whole genome shotgun (WGS) entry which is preliminary data.</text>
</comment>
<dbReference type="GO" id="GO:0006508">
    <property type="term" value="P:proteolysis"/>
    <property type="evidence" value="ECO:0007669"/>
    <property type="project" value="InterPro"/>
</dbReference>
<dbReference type="Pfam" id="PF01828">
    <property type="entry name" value="Peptidase_A4"/>
    <property type="match status" value="1"/>
</dbReference>
<dbReference type="SUPFAM" id="SSF49899">
    <property type="entry name" value="Concanavalin A-like lectins/glucanases"/>
    <property type="match status" value="1"/>
</dbReference>
<dbReference type="InterPro" id="IPR000250">
    <property type="entry name" value="Peptidase_G1"/>
</dbReference>
<protein>
    <submittedName>
        <fullName evidence="2">Peptidase A4-like protein</fullName>
    </submittedName>
</protein>
<dbReference type="AlphaFoldDB" id="A0A4R7V7G6"/>
<dbReference type="Gene3D" id="2.60.120.700">
    <property type="entry name" value="Peptidase G1"/>
    <property type="match status" value="1"/>
</dbReference>
<feature type="active site" description="Proton acceptor" evidence="1">
    <location>
        <position position="171"/>
    </location>
</feature>
<dbReference type="RefSeq" id="WP_133906471.1">
    <property type="nucleotide sequence ID" value="NZ_SOCP01000013.1"/>
</dbReference>
<organism evidence="2 3">
    <name type="scientific">Actinophytocola oryzae</name>
    <dbReference type="NCBI Taxonomy" id="502181"/>
    <lineage>
        <taxon>Bacteria</taxon>
        <taxon>Bacillati</taxon>
        <taxon>Actinomycetota</taxon>
        <taxon>Actinomycetes</taxon>
        <taxon>Pseudonocardiales</taxon>
        <taxon>Pseudonocardiaceae</taxon>
    </lineage>
</organism>
<dbReference type="PANTHER" id="PTHR37536:SF1">
    <property type="entry name" value="ASPERGILLOPEPSIN, PUTAITVE (AFU_ORTHOLOGUE AFUA_7G01200)"/>
    <property type="match status" value="1"/>
</dbReference>